<evidence type="ECO:0000313" key="3">
    <source>
        <dbReference type="Proteomes" id="UP000008021"/>
    </source>
</evidence>
<reference evidence="2" key="1">
    <citation type="submission" date="2015-04" db="UniProtKB">
        <authorList>
            <consortium name="EnsemblPlants"/>
        </authorList>
    </citation>
    <scope>IDENTIFICATION</scope>
</reference>
<dbReference type="Gramene" id="OMERI01G18500.1">
    <property type="protein sequence ID" value="OMERI01G18500.1"/>
    <property type="gene ID" value="OMERI01G18500"/>
</dbReference>
<dbReference type="Proteomes" id="UP000008021">
    <property type="component" value="Chromosome 1"/>
</dbReference>
<organism evidence="2">
    <name type="scientific">Oryza meridionalis</name>
    <dbReference type="NCBI Taxonomy" id="40149"/>
    <lineage>
        <taxon>Eukaryota</taxon>
        <taxon>Viridiplantae</taxon>
        <taxon>Streptophyta</taxon>
        <taxon>Embryophyta</taxon>
        <taxon>Tracheophyta</taxon>
        <taxon>Spermatophyta</taxon>
        <taxon>Magnoliopsida</taxon>
        <taxon>Liliopsida</taxon>
        <taxon>Poales</taxon>
        <taxon>Poaceae</taxon>
        <taxon>BOP clade</taxon>
        <taxon>Oryzoideae</taxon>
        <taxon>Oryzeae</taxon>
        <taxon>Oryzinae</taxon>
        <taxon>Oryza</taxon>
    </lineage>
</organism>
<dbReference type="EnsemblPlants" id="OMERI01G18500.1">
    <property type="protein sequence ID" value="OMERI01G18500.1"/>
    <property type="gene ID" value="OMERI01G18500"/>
</dbReference>
<dbReference type="HOGENOM" id="CLU_1818913_0_0_1"/>
<keyword evidence="3" id="KW-1185">Reference proteome</keyword>
<protein>
    <recommendedName>
        <fullName evidence="4">DUF834 domain-containing protein</fullName>
    </recommendedName>
</protein>
<reference evidence="2" key="2">
    <citation type="submission" date="2018-05" db="EMBL/GenBank/DDBJ databases">
        <title>OmerRS3 (Oryza meridionalis Reference Sequence Version 3).</title>
        <authorList>
            <person name="Zhang J."/>
            <person name="Kudrna D."/>
            <person name="Lee S."/>
            <person name="Talag J."/>
            <person name="Welchert J."/>
            <person name="Wing R.A."/>
        </authorList>
    </citation>
    <scope>NUCLEOTIDE SEQUENCE [LARGE SCALE GENOMIC DNA]</scope>
    <source>
        <strain evidence="2">cv. OR44</strain>
    </source>
</reference>
<name>A0A0E0C3P6_9ORYZ</name>
<sequence length="142" mass="15246">MGTTSAPAATGDGWGRPRLQRRRMGTTSTPAAADGEAPAVAGEDLASGSVRGGGGRDDDARRVRRRRRIRVTAISAASNGAMRRDGTTTPLTSPVLLTTREMGIGFDSVLTGVVLGFRRWWGEGKGWAEGREQRLAGRRRRR</sequence>
<proteinExistence type="predicted"/>
<feature type="compositionally biased region" description="Low complexity" evidence="1">
    <location>
        <begin position="30"/>
        <end position="49"/>
    </location>
</feature>
<evidence type="ECO:0000313" key="2">
    <source>
        <dbReference type="EnsemblPlants" id="OMERI01G18500.1"/>
    </source>
</evidence>
<dbReference type="AlphaFoldDB" id="A0A0E0C3P6"/>
<evidence type="ECO:0008006" key="4">
    <source>
        <dbReference type="Google" id="ProtNLM"/>
    </source>
</evidence>
<evidence type="ECO:0000256" key="1">
    <source>
        <dbReference type="SAM" id="MobiDB-lite"/>
    </source>
</evidence>
<accession>A0A0E0C3P6</accession>
<feature type="region of interest" description="Disordered" evidence="1">
    <location>
        <begin position="1"/>
        <end position="64"/>
    </location>
</feature>